<dbReference type="InterPro" id="IPR036282">
    <property type="entry name" value="Glutathione-S-Trfase_C_sf"/>
</dbReference>
<dbReference type="EMBL" id="CP007142">
    <property type="protein sequence ID" value="AJQ94221.1"/>
    <property type="molecule type" value="Genomic_DNA"/>
</dbReference>
<dbReference type="PROSITE" id="PS50404">
    <property type="entry name" value="GST_NTER"/>
    <property type="match status" value="1"/>
</dbReference>
<dbReference type="GO" id="GO:0016034">
    <property type="term" value="F:maleylacetoacetate isomerase activity"/>
    <property type="evidence" value="ECO:0007669"/>
    <property type="project" value="TreeGrafter"/>
</dbReference>
<dbReference type="GO" id="GO:0006559">
    <property type="term" value="P:L-phenylalanine catabolic process"/>
    <property type="evidence" value="ECO:0007669"/>
    <property type="project" value="TreeGrafter"/>
</dbReference>
<accession>A0A0C5VIY9</accession>
<dbReference type="KEGG" id="gsn:YC6258_02183"/>
<dbReference type="Gene3D" id="3.40.30.10">
    <property type="entry name" value="Glutaredoxin"/>
    <property type="match status" value="1"/>
</dbReference>
<reference evidence="2 3" key="1">
    <citation type="submission" date="2014-01" db="EMBL/GenBank/DDBJ databases">
        <title>Full genme sequencing of cellulolytic bacterium Gynuella sunshinyii YC6258T gen. nov., sp. nov.</title>
        <authorList>
            <person name="Khan H."/>
            <person name="Chung E.J."/>
            <person name="Chung Y.R."/>
        </authorList>
    </citation>
    <scope>NUCLEOTIDE SEQUENCE [LARGE SCALE GENOMIC DNA]</scope>
    <source>
        <strain evidence="2 3">YC6258</strain>
    </source>
</reference>
<dbReference type="SUPFAM" id="SSF52833">
    <property type="entry name" value="Thioredoxin-like"/>
    <property type="match status" value="1"/>
</dbReference>
<dbReference type="PANTHER" id="PTHR42673">
    <property type="entry name" value="MALEYLACETOACETATE ISOMERASE"/>
    <property type="match status" value="1"/>
</dbReference>
<dbReference type="AlphaFoldDB" id="A0A0C5VIY9"/>
<keyword evidence="2" id="KW-0808">Transferase</keyword>
<proteinExistence type="predicted"/>
<evidence type="ECO:0000313" key="3">
    <source>
        <dbReference type="Proteomes" id="UP000032266"/>
    </source>
</evidence>
<dbReference type="Gene3D" id="1.20.1050.10">
    <property type="match status" value="1"/>
</dbReference>
<dbReference type="InterPro" id="IPR004045">
    <property type="entry name" value="Glutathione_S-Trfase_N"/>
</dbReference>
<gene>
    <name evidence="2" type="ORF">YC6258_02183</name>
</gene>
<dbReference type="STRING" id="1445510.YC6258_02183"/>
<dbReference type="EC" id="2.5.1.18" evidence="2"/>
<dbReference type="InterPro" id="IPR036249">
    <property type="entry name" value="Thioredoxin-like_sf"/>
</dbReference>
<dbReference type="SUPFAM" id="SSF47616">
    <property type="entry name" value="GST C-terminal domain-like"/>
    <property type="match status" value="1"/>
</dbReference>
<dbReference type="Proteomes" id="UP000032266">
    <property type="component" value="Chromosome"/>
</dbReference>
<keyword evidence="3" id="KW-1185">Reference proteome</keyword>
<organism evidence="2 3">
    <name type="scientific">Gynuella sunshinyii YC6258</name>
    <dbReference type="NCBI Taxonomy" id="1445510"/>
    <lineage>
        <taxon>Bacteria</taxon>
        <taxon>Pseudomonadati</taxon>
        <taxon>Pseudomonadota</taxon>
        <taxon>Gammaproteobacteria</taxon>
        <taxon>Oceanospirillales</taxon>
        <taxon>Saccharospirillaceae</taxon>
        <taxon>Gynuella</taxon>
    </lineage>
</organism>
<feature type="domain" description="GST N-terminal" evidence="1">
    <location>
        <begin position="1"/>
        <end position="59"/>
    </location>
</feature>
<dbReference type="HOGENOM" id="CLU_070658_0_0_6"/>
<dbReference type="GO" id="GO:0006749">
    <property type="term" value="P:glutathione metabolic process"/>
    <property type="evidence" value="ECO:0007669"/>
    <property type="project" value="TreeGrafter"/>
</dbReference>
<dbReference type="PATRIC" id="fig|1445510.3.peg.2142"/>
<sequence length="183" mass="19905">MAGVECEVIPVALSGDGYREQLARYSPSMLVPVLIDGDLVIHDSLAIAEYLNEHSGGRLLPADSSARAMARSLLAELHSGFFQLRSTCPYTLEVVEPVVVSNAIQAELTRVTQIFSQATGEYMFDAPGAVDAFYAVLASRLSIYGVSLEGRAGEYQRALTDWSLFKSAWQQVSQWSVDGGCHQ</sequence>
<dbReference type="Pfam" id="PF13417">
    <property type="entry name" value="GST_N_3"/>
    <property type="match status" value="1"/>
</dbReference>
<evidence type="ECO:0000259" key="1">
    <source>
        <dbReference type="PROSITE" id="PS50404"/>
    </source>
</evidence>
<protein>
    <submittedName>
        <fullName evidence="2">Glutathione S-transferase</fullName>
        <ecNumber evidence="2">2.5.1.18</ecNumber>
    </submittedName>
</protein>
<name>A0A0C5VIY9_9GAMM</name>
<dbReference type="PANTHER" id="PTHR42673:SF4">
    <property type="entry name" value="MALEYLACETOACETATE ISOMERASE"/>
    <property type="match status" value="1"/>
</dbReference>
<evidence type="ECO:0000313" key="2">
    <source>
        <dbReference type="EMBL" id="AJQ94221.1"/>
    </source>
</evidence>
<dbReference type="GO" id="GO:0004364">
    <property type="term" value="F:glutathione transferase activity"/>
    <property type="evidence" value="ECO:0007669"/>
    <property type="project" value="UniProtKB-EC"/>
</dbReference>